<evidence type="ECO:0000259" key="2">
    <source>
        <dbReference type="Pfam" id="PF00486"/>
    </source>
</evidence>
<gene>
    <name evidence="3" type="ORF">SOASR030_13640</name>
</gene>
<accession>A0AAV5N0J6</accession>
<keyword evidence="1" id="KW-0238">DNA-binding</keyword>
<name>A0AAV5N0J6_9GAMM</name>
<dbReference type="AlphaFoldDB" id="A0AAV5N0J6"/>
<protein>
    <recommendedName>
        <fullName evidence="2">OmpR/PhoB-type domain-containing protein</fullName>
    </recommendedName>
</protein>
<evidence type="ECO:0000256" key="1">
    <source>
        <dbReference type="ARBA" id="ARBA00023125"/>
    </source>
</evidence>
<dbReference type="SUPFAM" id="SSF46894">
    <property type="entry name" value="C-terminal effector domain of the bipartite response regulators"/>
    <property type="match status" value="1"/>
</dbReference>
<dbReference type="InterPro" id="IPR016032">
    <property type="entry name" value="Sig_transdc_resp-reg_C-effctor"/>
</dbReference>
<dbReference type="GO" id="GO:0003677">
    <property type="term" value="F:DNA binding"/>
    <property type="evidence" value="ECO:0007669"/>
    <property type="project" value="UniProtKB-KW"/>
</dbReference>
<organism evidence="3 4">
    <name type="scientific">Leminorella grimontii</name>
    <dbReference type="NCBI Taxonomy" id="82981"/>
    <lineage>
        <taxon>Bacteria</taxon>
        <taxon>Pseudomonadati</taxon>
        <taxon>Pseudomonadota</taxon>
        <taxon>Gammaproteobacteria</taxon>
        <taxon>Enterobacterales</taxon>
        <taxon>Budviciaceae</taxon>
        <taxon>Leminorella</taxon>
    </lineage>
</organism>
<dbReference type="GO" id="GO:0000160">
    <property type="term" value="P:phosphorelay signal transduction system"/>
    <property type="evidence" value="ECO:0007669"/>
    <property type="project" value="InterPro"/>
</dbReference>
<keyword evidence="4" id="KW-1185">Reference proteome</keyword>
<proteinExistence type="predicted"/>
<dbReference type="Proteomes" id="UP001058124">
    <property type="component" value="Unassembled WGS sequence"/>
</dbReference>
<evidence type="ECO:0000313" key="4">
    <source>
        <dbReference type="Proteomes" id="UP001058124"/>
    </source>
</evidence>
<dbReference type="InterPro" id="IPR001867">
    <property type="entry name" value="OmpR/PhoB-type_DNA-bd"/>
</dbReference>
<sequence>MKEFIIDKEIIFTPHDRLLRSIKTTKKTHIHNNSARCLELLLEKHGQIVLQSELMIVGWGEDALKTITNATYYQCFVNLRKSLKGLGYNKELIVTIRQKGIRIPQYIDIETKTAINSELIGEEKEENPNAEAFDKEELTVLDKTKGSNELAIKKAQFSFKKRAALFSIAALLIAYPLYHSYESTHKNKPLIGGFSNVKEYPPCFYFNKNNKDNAFAYDFAIENHYSCKGNSEYYISYFSTAPRISIFSCNAKNKIECDSTTYIIEKAKG</sequence>
<evidence type="ECO:0000313" key="3">
    <source>
        <dbReference type="EMBL" id="GKX55252.1"/>
    </source>
</evidence>
<comment type="caution">
    <text evidence="3">The sequence shown here is derived from an EMBL/GenBank/DDBJ whole genome shotgun (WGS) entry which is preliminary data.</text>
</comment>
<dbReference type="GO" id="GO:0006355">
    <property type="term" value="P:regulation of DNA-templated transcription"/>
    <property type="evidence" value="ECO:0007669"/>
    <property type="project" value="InterPro"/>
</dbReference>
<dbReference type="InterPro" id="IPR036388">
    <property type="entry name" value="WH-like_DNA-bd_sf"/>
</dbReference>
<reference evidence="3" key="1">
    <citation type="submission" date="2022-06" db="EMBL/GenBank/DDBJ databases">
        <title>Draft genome sequences of Leminorella grimontii str. JCM5902.</title>
        <authorList>
            <person name="Wakabayashi Y."/>
            <person name="Kojima K."/>
        </authorList>
    </citation>
    <scope>NUCLEOTIDE SEQUENCE</scope>
    <source>
        <strain evidence="3">JCM 5902</strain>
    </source>
</reference>
<dbReference type="RefSeq" id="WP_027274179.1">
    <property type="nucleotide sequence ID" value="NZ_BRLH01000002.1"/>
</dbReference>
<feature type="domain" description="OmpR/PhoB-type" evidence="2">
    <location>
        <begin position="28"/>
        <end position="102"/>
    </location>
</feature>
<dbReference type="Gene3D" id="1.10.10.10">
    <property type="entry name" value="Winged helix-like DNA-binding domain superfamily/Winged helix DNA-binding domain"/>
    <property type="match status" value="1"/>
</dbReference>
<dbReference type="Pfam" id="PF00486">
    <property type="entry name" value="Trans_reg_C"/>
    <property type="match status" value="1"/>
</dbReference>
<dbReference type="EMBL" id="BRLH01000002">
    <property type="protein sequence ID" value="GKX55252.1"/>
    <property type="molecule type" value="Genomic_DNA"/>
</dbReference>